<proteinExistence type="predicted"/>
<dbReference type="RefSeq" id="WP_329508663.1">
    <property type="nucleotide sequence ID" value="NZ_BAAAYZ010000290.1"/>
</dbReference>
<keyword evidence="1" id="KW-0560">Oxidoreductase</keyword>
<gene>
    <name evidence="3" type="ORF">VXC91_20075</name>
</gene>
<evidence type="ECO:0000313" key="3">
    <source>
        <dbReference type="EMBL" id="MED7824214.1"/>
    </source>
</evidence>
<comment type="caution">
    <text evidence="3">The sequence shown here is derived from an EMBL/GenBank/DDBJ whole genome shotgun (WGS) entry which is preliminary data.</text>
</comment>
<protein>
    <submittedName>
        <fullName evidence="3">Oxidoreductase</fullName>
    </submittedName>
</protein>
<feature type="domain" description="Acyl-CoA dehydrogenase C-terminal" evidence="2">
    <location>
        <begin position="229"/>
        <end position="347"/>
    </location>
</feature>
<reference evidence="3" key="1">
    <citation type="submission" date="2024-01" db="EMBL/GenBank/DDBJ databases">
        <title>First draft genome sequence data of TA4-1, the type strain of Gram-positive actinobacterium Streptomyces chiangmaiensis.</title>
        <authorList>
            <person name="Yasawong M."/>
            <person name="Nantapong N."/>
        </authorList>
    </citation>
    <scope>NUCLEOTIDE SEQUENCE</scope>
    <source>
        <strain evidence="3">TA4-1</strain>
    </source>
</reference>
<dbReference type="InterPro" id="IPR036250">
    <property type="entry name" value="AcylCo_DH-like_C"/>
</dbReference>
<dbReference type="PANTHER" id="PTHR48083">
    <property type="entry name" value="MEDIUM-CHAIN SPECIFIC ACYL-COA DEHYDROGENASE, MITOCHONDRIAL-RELATED"/>
    <property type="match status" value="1"/>
</dbReference>
<dbReference type="PANTHER" id="PTHR48083:SF19">
    <property type="entry name" value="FLAVIN-DEPENDENT MONOOXYGENASE, OXYGENASE SUBUNIT HSAA"/>
    <property type="match status" value="1"/>
</dbReference>
<evidence type="ECO:0000256" key="1">
    <source>
        <dbReference type="ARBA" id="ARBA00023002"/>
    </source>
</evidence>
<dbReference type="PIRSF" id="PIRSF016578">
    <property type="entry name" value="HsaA"/>
    <property type="match status" value="1"/>
</dbReference>
<dbReference type="SUPFAM" id="SSF47203">
    <property type="entry name" value="Acyl-CoA dehydrogenase C-terminal domain-like"/>
    <property type="match status" value="1"/>
</dbReference>
<evidence type="ECO:0000259" key="2">
    <source>
        <dbReference type="Pfam" id="PF08028"/>
    </source>
</evidence>
<accession>A0ABU7FM82</accession>
<dbReference type="InterPro" id="IPR013107">
    <property type="entry name" value="Acyl-CoA_DH_C"/>
</dbReference>
<dbReference type="Proteomes" id="UP001333996">
    <property type="component" value="Unassembled WGS sequence"/>
</dbReference>
<name>A0ABU7FM82_9ACTN</name>
<sequence length="363" mass="37843">MSTLYVPTPTAAWSVSDGAAEADAGRRLPEQTVACVTDAGFPRHFVPAAWGGNEGAFTDLLHRTAELAEGCASAAWCAALWAAHGRFAAYLPPEGQRDIWGTSADVRISAAVVPPSGTARRTGDTWLLQGEWSCVSGVQHADWLLLAAPEPEGEPGTGPLVLAVPADRVTVLDTWHSTGMRGTGSHSVLVPPLEVPLHRTFPMLDLMCGTPAPGRARCHAVPAQLGGALTFAAPALGAARHALRAWTTRAAKGPGVPGGSAREVLARSAAEIEAAGLLLDLAARRADAEHGPLAVAENRRDIAFATDLLVSAVERLFRAGGDQARDASSELQRCWRDVHTAATHGALRLDAAAAAYAEAVLGR</sequence>
<dbReference type="Gene3D" id="1.20.140.10">
    <property type="entry name" value="Butyryl-CoA Dehydrogenase, subunit A, domain 3"/>
    <property type="match status" value="1"/>
</dbReference>
<dbReference type="SUPFAM" id="SSF56645">
    <property type="entry name" value="Acyl-CoA dehydrogenase NM domain-like"/>
    <property type="match status" value="1"/>
</dbReference>
<dbReference type="Pfam" id="PF08028">
    <property type="entry name" value="Acyl-CoA_dh_2"/>
    <property type="match status" value="1"/>
</dbReference>
<dbReference type="InterPro" id="IPR037069">
    <property type="entry name" value="AcylCoA_DH/ox_N_sf"/>
</dbReference>
<dbReference type="InterPro" id="IPR050741">
    <property type="entry name" value="Acyl-CoA_dehydrogenase"/>
</dbReference>
<evidence type="ECO:0000313" key="4">
    <source>
        <dbReference type="Proteomes" id="UP001333996"/>
    </source>
</evidence>
<organism evidence="3 4">
    <name type="scientific">Streptomyces chiangmaiensis</name>
    <dbReference type="NCBI Taxonomy" id="766497"/>
    <lineage>
        <taxon>Bacteria</taxon>
        <taxon>Bacillati</taxon>
        <taxon>Actinomycetota</taxon>
        <taxon>Actinomycetes</taxon>
        <taxon>Kitasatosporales</taxon>
        <taxon>Streptomycetaceae</taxon>
        <taxon>Streptomyces</taxon>
    </lineage>
</organism>
<dbReference type="Gene3D" id="1.10.540.10">
    <property type="entry name" value="Acyl-CoA dehydrogenase/oxidase, N-terminal domain"/>
    <property type="match status" value="1"/>
</dbReference>
<keyword evidence="4" id="KW-1185">Reference proteome</keyword>
<dbReference type="Gene3D" id="2.40.110.10">
    <property type="entry name" value="Butyryl-CoA Dehydrogenase, subunit A, domain 2"/>
    <property type="match status" value="1"/>
</dbReference>
<dbReference type="InterPro" id="IPR046373">
    <property type="entry name" value="Acyl-CoA_Oxase/DH_mid-dom_sf"/>
</dbReference>
<dbReference type="InterPro" id="IPR009100">
    <property type="entry name" value="AcylCoA_DH/oxidase_NM_dom_sf"/>
</dbReference>
<dbReference type="EMBL" id="JAYWVC010000065">
    <property type="protein sequence ID" value="MED7824214.1"/>
    <property type="molecule type" value="Genomic_DNA"/>
</dbReference>